<evidence type="ECO:0000313" key="4">
    <source>
        <dbReference type="Proteomes" id="UP000011668"/>
    </source>
</evidence>
<dbReference type="GO" id="GO:0008270">
    <property type="term" value="F:zinc ion binding"/>
    <property type="evidence" value="ECO:0007669"/>
    <property type="project" value="InterPro"/>
</dbReference>
<dbReference type="PROSITE" id="PS00463">
    <property type="entry name" value="ZN2_CY6_FUNGAL_1"/>
    <property type="match status" value="1"/>
</dbReference>
<evidence type="ECO:0000313" key="3">
    <source>
        <dbReference type="EMBL" id="ELU37685.1"/>
    </source>
</evidence>
<comment type="caution">
    <text evidence="3">The sequence shown here is derived from an EMBL/GenBank/DDBJ whole genome shotgun (WGS) entry which is preliminary data.</text>
</comment>
<feature type="region of interest" description="Disordered" evidence="1">
    <location>
        <begin position="540"/>
        <end position="593"/>
    </location>
</feature>
<dbReference type="InterPro" id="IPR001138">
    <property type="entry name" value="Zn2Cys6_DnaBD"/>
</dbReference>
<protein>
    <submittedName>
        <fullName evidence="3">Fungal zn(2)-Cys(6) binuclear cluster domain-containing protein</fullName>
    </submittedName>
</protein>
<evidence type="ECO:0000256" key="1">
    <source>
        <dbReference type="SAM" id="MobiDB-lite"/>
    </source>
</evidence>
<gene>
    <name evidence="3" type="ORF">AG1IA_08284</name>
</gene>
<organism evidence="3 4">
    <name type="scientific">Thanatephorus cucumeris (strain AG1-IA)</name>
    <name type="common">Rice sheath blight fungus</name>
    <name type="synonym">Rhizoctonia solani</name>
    <dbReference type="NCBI Taxonomy" id="983506"/>
    <lineage>
        <taxon>Eukaryota</taxon>
        <taxon>Fungi</taxon>
        <taxon>Dikarya</taxon>
        <taxon>Basidiomycota</taxon>
        <taxon>Agaricomycotina</taxon>
        <taxon>Agaricomycetes</taxon>
        <taxon>Cantharellales</taxon>
        <taxon>Ceratobasidiaceae</taxon>
        <taxon>Rhizoctonia</taxon>
        <taxon>Rhizoctonia solani AG-1</taxon>
    </lineage>
</organism>
<name>L8WIE9_THACA</name>
<dbReference type="OrthoDB" id="39175at2759"/>
<feature type="region of interest" description="Disordered" evidence="1">
    <location>
        <begin position="474"/>
        <end position="500"/>
    </location>
</feature>
<evidence type="ECO:0000259" key="2">
    <source>
        <dbReference type="PROSITE" id="PS50048"/>
    </source>
</evidence>
<dbReference type="InterPro" id="IPR036864">
    <property type="entry name" value="Zn2-C6_fun-type_DNA-bd_sf"/>
</dbReference>
<feature type="domain" description="Zn(2)-C6 fungal-type" evidence="2">
    <location>
        <begin position="508"/>
        <end position="543"/>
    </location>
</feature>
<dbReference type="AlphaFoldDB" id="L8WIE9"/>
<dbReference type="EMBL" id="AFRT01002496">
    <property type="protein sequence ID" value="ELU37685.1"/>
    <property type="molecule type" value="Genomic_DNA"/>
</dbReference>
<feature type="compositionally biased region" description="Basic and acidic residues" evidence="1">
    <location>
        <begin position="545"/>
        <end position="575"/>
    </location>
</feature>
<dbReference type="STRING" id="983506.L8WIE9"/>
<dbReference type="SMART" id="SM00066">
    <property type="entry name" value="GAL4"/>
    <property type="match status" value="1"/>
</dbReference>
<reference evidence="3 4" key="1">
    <citation type="journal article" date="2013" name="Nat. Commun.">
        <title>The evolution and pathogenic mechanisms of the rice sheath blight pathogen.</title>
        <authorList>
            <person name="Zheng A."/>
            <person name="Lin R."/>
            <person name="Xu L."/>
            <person name="Qin P."/>
            <person name="Tang C."/>
            <person name="Ai P."/>
            <person name="Zhang D."/>
            <person name="Liu Y."/>
            <person name="Sun Z."/>
            <person name="Feng H."/>
            <person name="Wang Y."/>
            <person name="Chen Y."/>
            <person name="Liang X."/>
            <person name="Fu R."/>
            <person name="Li Q."/>
            <person name="Zhang J."/>
            <person name="Yu X."/>
            <person name="Xie Z."/>
            <person name="Ding L."/>
            <person name="Guan P."/>
            <person name="Tang J."/>
            <person name="Liang Y."/>
            <person name="Wang S."/>
            <person name="Deng Q."/>
            <person name="Li S."/>
            <person name="Zhu J."/>
            <person name="Wang L."/>
            <person name="Liu H."/>
            <person name="Li P."/>
        </authorList>
    </citation>
    <scope>NUCLEOTIDE SEQUENCE [LARGE SCALE GENOMIC DNA]</scope>
    <source>
        <strain evidence="4">AG-1 IA</strain>
    </source>
</reference>
<dbReference type="GO" id="GO:0000981">
    <property type="term" value="F:DNA-binding transcription factor activity, RNA polymerase II-specific"/>
    <property type="evidence" value="ECO:0007669"/>
    <property type="project" value="InterPro"/>
</dbReference>
<keyword evidence="4" id="KW-1185">Reference proteome</keyword>
<proteinExistence type="predicted"/>
<dbReference type="PROSITE" id="PS50048">
    <property type="entry name" value="ZN2_CY6_FUNGAL_2"/>
    <property type="match status" value="1"/>
</dbReference>
<dbReference type="HOGENOM" id="CLU_032586_0_0_1"/>
<dbReference type="CDD" id="cd00067">
    <property type="entry name" value="GAL4"/>
    <property type="match status" value="1"/>
</dbReference>
<sequence length="593" mass="66010">MIETDATGSSTWLEGADYRIALGTVTVNCHPGPARSSPENKLVIPYRLRDRDGFRKPGVPILTCFLQTLDLRDTFNQTFHHPNHAPQLESDCVLPPPFKSQATCNMSQSYTYSDYPQQYYSQPPFDSTMQSPPIEPIQSHTSSFNYQNNNYYSVAPGARPSAVNDSSVLVQTYTYSNADYTAETTAYDPTFGNTSPDHMAALPNSASQIPHQGVPQYGDLTPGQTWTSPGVNSQYAETAIGQQTDLYGQRRGSCASVSTDGASWFSHDGSNAGHYNQHAIADHTHHTNNYDGYQQQQTEPPMNFGMYSPNQQSRIQELARNAPCESAPNQWTPTPIVSETPYGMLPTHESESRMPNAYAAFDNGSVGHTHSSPCVSFHSSPAQPCAEENSDSTLPDGRPRDLFVQQRRAASYQQELQAQQELKYQLSGHFEQFEANHRRQESFSMDQDYAYTPHHQRQNSSSSDHSHRLLAAPVVPSQARERPQPFAQSSPDVVEEKKETPPKKPALACLFCRKRKIACGPPPPDSPDRTCNQCLRRKQSCEYPTESRRGIRKAPKEPAPEEPTVHKFVHGDASSHDGTGVIRSRGRRKRAAD</sequence>
<dbReference type="SUPFAM" id="SSF57701">
    <property type="entry name" value="Zn2/Cys6 DNA-binding domain"/>
    <property type="match status" value="1"/>
</dbReference>
<feature type="compositionally biased region" description="Basic residues" evidence="1">
    <location>
        <begin position="584"/>
        <end position="593"/>
    </location>
</feature>
<feature type="region of interest" description="Disordered" evidence="1">
    <location>
        <begin position="369"/>
        <end position="399"/>
    </location>
</feature>
<dbReference type="Proteomes" id="UP000011668">
    <property type="component" value="Unassembled WGS sequence"/>
</dbReference>
<feature type="compositionally biased region" description="Polar residues" evidence="1">
    <location>
        <begin position="369"/>
        <end position="382"/>
    </location>
</feature>
<accession>L8WIE9</accession>
<dbReference type="Gene3D" id="4.10.240.10">
    <property type="entry name" value="Zn(2)-C6 fungal-type DNA-binding domain"/>
    <property type="match status" value="1"/>
</dbReference>